<feature type="domain" description="Transposase DDE" evidence="1">
    <location>
        <begin position="12"/>
        <end position="62"/>
    </location>
</feature>
<dbReference type="InterPro" id="IPR025668">
    <property type="entry name" value="Tnp_DDE_dom"/>
</dbReference>
<name>A0A3A1YIW0_9FLAO</name>
<dbReference type="EMBL" id="NSDI01000003">
    <property type="protein sequence ID" value="RIY37199.1"/>
    <property type="molecule type" value="Genomic_DNA"/>
</dbReference>
<dbReference type="Proteomes" id="UP000265497">
    <property type="component" value="Unassembled WGS sequence"/>
</dbReference>
<reference evidence="2 3" key="1">
    <citation type="submission" date="2017-08" db="EMBL/GenBank/DDBJ databases">
        <title>Capnocytophaga canis 17-158 assembly.</title>
        <authorList>
            <person name="Gulvik C.A."/>
        </authorList>
    </citation>
    <scope>NUCLEOTIDE SEQUENCE [LARGE SCALE GENOMIC DNA]</scope>
    <source>
        <strain evidence="2 3">17-158</strain>
    </source>
</reference>
<organism evidence="2 3">
    <name type="scientific">Capnocytophaga canis</name>
    <dbReference type="NCBI Taxonomy" id="1848903"/>
    <lineage>
        <taxon>Bacteria</taxon>
        <taxon>Pseudomonadati</taxon>
        <taxon>Bacteroidota</taxon>
        <taxon>Flavobacteriia</taxon>
        <taxon>Flavobacteriales</taxon>
        <taxon>Flavobacteriaceae</taxon>
        <taxon>Capnocytophaga</taxon>
    </lineage>
</organism>
<evidence type="ECO:0000313" key="2">
    <source>
        <dbReference type="EMBL" id="RIY37199.1"/>
    </source>
</evidence>
<accession>A0A3A1YIW0</accession>
<evidence type="ECO:0000313" key="3">
    <source>
        <dbReference type="Proteomes" id="UP000265497"/>
    </source>
</evidence>
<gene>
    <name evidence="2" type="ORF">CKY20_03670</name>
</gene>
<dbReference type="AlphaFoldDB" id="A0A3A1YIW0"/>
<comment type="caution">
    <text evidence="2">The sequence shown here is derived from an EMBL/GenBank/DDBJ whole genome shotgun (WGS) entry which is preliminary data.</text>
</comment>
<protein>
    <recommendedName>
        <fullName evidence="1">Transposase DDE domain-containing protein</fullName>
    </recommendedName>
</protein>
<evidence type="ECO:0000259" key="1">
    <source>
        <dbReference type="Pfam" id="PF13751"/>
    </source>
</evidence>
<dbReference type="Pfam" id="PF13751">
    <property type="entry name" value="DDE_Tnp_1_6"/>
    <property type="match status" value="1"/>
</dbReference>
<proteinExistence type="predicted"/>
<sequence length="72" mass="8430">MKFQLSKWEKAFNKLISKTLWVVERTFGSQKRRFGVGVTRLKGLAKVHTQHILEAIAYNLKRSPKMEILPVF</sequence>